<feature type="domain" description="HTH myb-type" evidence="15">
    <location>
        <begin position="571"/>
        <end position="625"/>
    </location>
</feature>
<dbReference type="PROSITE" id="PS50082">
    <property type="entry name" value="WD_REPEATS_2"/>
    <property type="match status" value="6"/>
</dbReference>
<dbReference type="InterPro" id="IPR051575">
    <property type="entry name" value="Myb-like_DNA-bd"/>
</dbReference>
<dbReference type="GO" id="GO:0009967">
    <property type="term" value="P:positive regulation of signal transduction"/>
    <property type="evidence" value="ECO:0007669"/>
    <property type="project" value="UniProtKB-ARBA"/>
</dbReference>
<feature type="repeat" description="WD" evidence="12">
    <location>
        <begin position="1367"/>
        <end position="1395"/>
    </location>
</feature>
<sequence length="1395" mass="155804">MSLNDDEEEESSGSDADDGFDEDMEALRRACLLTGTNVDDLENPCSPSPAVTATTSGAAATTGSDSDADDAEDDLELVRNIQKRFAIVTDNALEPLTLEPLYSIQPSANEDDDFETLRAIQRRFFAYSEGGLGESTEVVSHKPENSNLQEESPSYLDKINNATKDIEACSKVNAGTQPSDFSEWHDSDSVNAAILPVKGSSFPKAAEAFVDAIKKNRSCQKLIRSKLLHIETRIEELKKLKERVKILKDFQATCRKRVGQALSQKKDARVQLISVPKLSANVQLSQKKSSPMQYGPAENSQVANYREVLEKFPVSVIRNKWSKEEREKLSNGVKQQFQKVLLQRSVDLLSDGDGSFDDSDNLDSIVASIRDLDITPDKMRQFLPKVNWDELASMYLPGRSGAECQARWLNCEDPLINQNSWTSTEDKNLLHVVQQKGLSNWIDIAVSMGTNRTPFQCLARYQRSLNASIIKREWTEEEDNQLRAAVEAFGESNWQVVASAMEGRIGTQCSNRWMKSLHPARQRVGKWTPEEDKRLKVAVMLFGPKTWKKIARFVPGRTQVQCRERWVNCLDPSLNRNDWTQEEDSKLKAAIEEHGYCWSKVAACVPPRTDSQCRRRWKVLLPHEVPWLQAAKKMQRAALISNFVDRESERPGLLPSDFVPLPEITCTSESERINLSGHQNWGLSDLGSEEVLASGTEVERFTSDSISRRKRQRRKSRRTNSIASSEEHLSYCPDTMHSSETMHSNDLETLGGFNHCQNRSSQKSKGMASGYKCTSKKRARRTHPKRDGCSDSVDRISSSNNVNSLIMTGGEETRELVRDDGSGTQCKQDFDQHPSYSRCNKSLEENGGCNDTEGHQLSFDNPNLLLIENGEEAVEVNRSDGVATLGQKASKLHPRRSGHNESPDGIPGISFPNTAEFDVVHDTVVNKQRSETKSTPEKSESTNAVDHHSSSLLNSTVKKDLGTSGVIGSKRGKRTRNRDETSVVEETENDDMTLAEFCNKRLAAENTGDDDMTLAICITVLIFLESKKFRVTPGFFYLSFHYIFSIFRLSPPKNPAPHSRSSSLKMSQDQLILRGTMRAHTDWVTAIATPIDNTDMIVTSSRDKSIILWSLTKEDKTYGVPRRRLTGHSHFVQDVVLSSDGQFALSGSWDGELRLWDLQSGTTARRFVGHTKDVLSVAFSIDNRQIVSASRDKTIKLWNTLGECKYTIQDADGHTDWVSCVRFSPNNLQPTIVSGSWDRTVKIWNLSNCKMRATLAGHTGYVNTAAVSPDGSLCASGGKDGVILLWDLAEGKKLYSLDAGSIIHALCFSPNRYWLCAATEASIKIWDLESKSIVVDLRVDLKQESEMAAEGTTVQTTGAKNKVIYCTSLNWSADGSTLFSGYTDGVIRVWGIMRY</sequence>
<dbReference type="PROSITE" id="PS51294">
    <property type="entry name" value="HTH_MYB"/>
    <property type="match status" value="3"/>
</dbReference>
<feature type="repeat" description="WD" evidence="12">
    <location>
        <begin position="1255"/>
        <end position="1296"/>
    </location>
</feature>
<comment type="subcellular location">
    <subcellularLocation>
        <location evidence="1">Nucleus</location>
    </subcellularLocation>
</comment>
<dbReference type="SUPFAM" id="SSF46689">
    <property type="entry name" value="Homeodomain-like"/>
    <property type="match status" value="3"/>
</dbReference>
<feature type="repeat" description="WD" evidence="12">
    <location>
        <begin position="1125"/>
        <end position="1166"/>
    </location>
</feature>
<evidence type="ECO:0000256" key="6">
    <source>
        <dbReference type="ARBA" id="ARBA00023015"/>
    </source>
</evidence>
<evidence type="ECO:0000256" key="7">
    <source>
        <dbReference type="ARBA" id="ARBA00023125"/>
    </source>
</evidence>
<dbReference type="PROSITE" id="PS50294">
    <property type="entry name" value="WD_REPEATS_REGION"/>
    <property type="match status" value="5"/>
</dbReference>
<keyword evidence="7" id="KW-0238">DNA-binding</keyword>
<dbReference type="PRINTS" id="PR00320">
    <property type="entry name" value="GPROTEINBRPT"/>
</dbReference>
<evidence type="ECO:0000259" key="15">
    <source>
        <dbReference type="PROSITE" id="PS51294"/>
    </source>
</evidence>
<dbReference type="PROSITE" id="PS00678">
    <property type="entry name" value="WD_REPEATS_1"/>
    <property type="match status" value="3"/>
</dbReference>
<dbReference type="STRING" id="49390.A0A068TQ56"/>
<evidence type="ECO:0000256" key="8">
    <source>
        <dbReference type="ARBA" id="ARBA00023163"/>
    </source>
</evidence>
<dbReference type="InterPro" id="IPR019775">
    <property type="entry name" value="WD40_repeat_CS"/>
</dbReference>
<evidence type="ECO:0000256" key="12">
    <source>
        <dbReference type="PROSITE-ProRule" id="PRU00221"/>
    </source>
</evidence>
<dbReference type="PANTHER" id="PTHR46621">
    <property type="entry name" value="SNRNA-ACTIVATING PROTEIN COMPLEX SUBUNIT 4"/>
    <property type="match status" value="1"/>
</dbReference>
<evidence type="ECO:0000313" key="17">
    <source>
        <dbReference type="Proteomes" id="UP000295252"/>
    </source>
</evidence>
<dbReference type="EMBL" id="HG739086">
    <property type="protein sequence ID" value="CDO98381.1"/>
    <property type="molecule type" value="Genomic_DNA"/>
</dbReference>
<feature type="repeat" description="WD" evidence="12">
    <location>
        <begin position="1211"/>
        <end position="1254"/>
    </location>
</feature>
<protein>
    <submittedName>
        <fullName evidence="16">Uncharacterized protein</fullName>
    </submittedName>
</protein>
<dbReference type="OrthoDB" id="2143914at2759"/>
<feature type="region of interest" description="Disordered" evidence="13">
    <location>
        <begin position="886"/>
        <end position="913"/>
    </location>
</feature>
<evidence type="ECO:0000256" key="13">
    <source>
        <dbReference type="SAM" id="MobiDB-lite"/>
    </source>
</evidence>
<dbReference type="Gene3D" id="1.10.10.60">
    <property type="entry name" value="Homeodomain-like"/>
    <property type="match status" value="5"/>
</dbReference>
<keyword evidence="10" id="KW-0687">Ribonucleoprotein</keyword>
<feature type="compositionally biased region" description="Low complexity" evidence="13">
    <location>
        <begin position="48"/>
        <end position="65"/>
    </location>
</feature>
<dbReference type="InterPro" id="IPR001005">
    <property type="entry name" value="SANT/Myb"/>
</dbReference>
<feature type="compositionally biased region" description="Basic and acidic residues" evidence="13">
    <location>
        <begin position="785"/>
        <end position="794"/>
    </location>
</feature>
<dbReference type="SMART" id="SM00717">
    <property type="entry name" value="SANT"/>
    <property type="match status" value="5"/>
</dbReference>
<organism evidence="16 17">
    <name type="scientific">Coffea canephora</name>
    <name type="common">Robusta coffee</name>
    <dbReference type="NCBI Taxonomy" id="49390"/>
    <lineage>
        <taxon>Eukaryota</taxon>
        <taxon>Viridiplantae</taxon>
        <taxon>Streptophyta</taxon>
        <taxon>Embryophyta</taxon>
        <taxon>Tracheophyta</taxon>
        <taxon>Spermatophyta</taxon>
        <taxon>Magnoliopsida</taxon>
        <taxon>eudicotyledons</taxon>
        <taxon>Gunneridae</taxon>
        <taxon>Pentapetalae</taxon>
        <taxon>asterids</taxon>
        <taxon>lamiids</taxon>
        <taxon>Gentianales</taxon>
        <taxon>Rubiaceae</taxon>
        <taxon>Ixoroideae</taxon>
        <taxon>Gardenieae complex</taxon>
        <taxon>Bertiereae - Coffeeae clade</taxon>
        <taxon>Coffeeae</taxon>
        <taxon>Coffea</taxon>
    </lineage>
</organism>
<evidence type="ECO:0000256" key="1">
    <source>
        <dbReference type="ARBA" id="ARBA00004123"/>
    </source>
</evidence>
<feature type="compositionally biased region" description="Basic and acidic residues" evidence="13">
    <location>
        <begin position="928"/>
        <end position="949"/>
    </location>
</feature>
<dbReference type="GO" id="GO:0019185">
    <property type="term" value="C:snRNA-activating protein complex"/>
    <property type="evidence" value="ECO:0007669"/>
    <property type="project" value="TreeGrafter"/>
</dbReference>
<dbReference type="InterPro" id="IPR001680">
    <property type="entry name" value="WD40_rpt"/>
</dbReference>
<reference evidence="17" key="1">
    <citation type="journal article" date="2014" name="Science">
        <title>The coffee genome provides insight into the convergent evolution of caffeine biosynthesis.</title>
        <authorList>
            <person name="Denoeud F."/>
            <person name="Carretero-Paulet L."/>
            <person name="Dereeper A."/>
            <person name="Droc G."/>
            <person name="Guyot R."/>
            <person name="Pietrella M."/>
            <person name="Zheng C."/>
            <person name="Alberti A."/>
            <person name="Anthony F."/>
            <person name="Aprea G."/>
            <person name="Aury J.M."/>
            <person name="Bento P."/>
            <person name="Bernard M."/>
            <person name="Bocs S."/>
            <person name="Campa C."/>
            <person name="Cenci A."/>
            <person name="Combes M.C."/>
            <person name="Crouzillat D."/>
            <person name="Da Silva C."/>
            <person name="Daddiego L."/>
            <person name="De Bellis F."/>
            <person name="Dussert S."/>
            <person name="Garsmeur O."/>
            <person name="Gayraud T."/>
            <person name="Guignon V."/>
            <person name="Jahn K."/>
            <person name="Jamilloux V."/>
            <person name="Joet T."/>
            <person name="Labadie K."/>
            <person name="Lan T."/>
            <person name="Leclercq J."/>
            <person name="Lepelley M."/>
            <person name="Leroy T."/>
            <person name="Li L.T."/>
            <person name="Librado P."/>
            <person name="Lopez L."/>
            <person name="Munoz A."/>
            <person name="Noel B."/>
            <person name="Pallavicini A."/>
            <person name="Perrotta G."/>
            <person name="Poncet V."/>
            <person name="Pot D."/>
            <person name="Priyono X."/>
            <person name="Rigoreau M."/>
            <person name="Rouard M."/>
            <person name="Rozas J."/>
            <person name="Tranchant-Dubreuil C."/>
            <person name="VanBuren R."/>
            <person name="Zhang Q."/>
            <person name="Andrade A.C."/>
            <person name="Argout X."/>
            <person name="Bertrand B."/>
            <person name="de Kochko A."/>
            <person name="Graziosi G."/>
            <person name="Henry R.J."/>
            <person name="Jayarama X."/>
            <person name="Ming R."/>
            <person name="Nagai C."/>
            <person name="Rounsley S."/>
            <person name="Sankoff D."/>
            <person name="Giuliano G."/>
            <person name="Albert V.A."/>
            <person name="Wincker P."/>
            <person name="Lashermes P."/>
        </authorList>
    </citation>
    <scope>NUCLEOTIDE SEQUENCE [LARGE SCALE GENOMIC DNA]</scope>
    <source>
        <strain evidence="17">cv. DH200-94</strain>
    </source>
</reference>
<evidence type="ECO:0000256" key="11">
    <source>
        <dbReference type="ARBA" id="ARBA00055736"/>
    </source>
</evidence>
<dbReference type="Gene3D" id="2.130.10.10">
    <property type="entry name" value="YVTN repeat-like/Quinoprotein amine dehydrogenase"/>
    <property type="match status" value="1"/>
</dbReference>
<dbReference type="GO" id="GO:1990904">
    <property type="term" value="C:ribonucleoprotein complex"/>
    <property type="evidence" value="ECO:0007669"/>
    <property type="project" value="UniProtKB-KW"/>
</dbReference>
<dbReference type="InterPro" id="IPR036322">
    <property type="entry name" value="WD40_repeat_dom_sf"/>
</dbReference>
<feature type="domain" description="Myb-like" evidence="14">
    <location>
        <begin position="571"/>
        <end position="621"/>
    </location>
</feature>
<dbReference type="GO" id="GO:0042795">
    <property type="term" value="P:snRNA transcription by RNA polymerase II"/>
    <property type="evidence" value="ECO:0007669"/>
    <property type="project" value="TreeGrafter"/>
</dbReference>
<dbReference type="Proteomes" id="UP000295252">
    <property type="component" value="Chromosome VI"/>
</dbReference>
<dbReference type="FunFam" id="1.10.10.60:FF:000016">
    <property type="entry name" value="Transcriptional activator Myb isoform A"/>
    <property type="match status" value="1"/>
</dbReference>
<evidence type="ECO:0000313" key="16">
    <source>
        <dbReference type="EMBL" id="CDO98381.1"/>
    </source>
</evidence>
<proteinExistence type="inferred from homology"/>
<dbReference type="SUPFAM" id="SSF50978">
    <property type="entry name" value="WD40 repeat-like"/>
    <property type="match status" value="1"/>
</dbReference>
<keyword evidence="17" id="KW-1185">Reference proteome</keyword>
<dbReference type="CDD" id="cd00200">
    <property type="entry name" value="WD40"/>
    <property type="match status" value="1"/>
</dbReference>
<dbReference type="Gramene" id="CDO98381">
    <property type="protein sequence ID" value="CDO98381"/>
    <property type="gene ID" value="GSCOC_T00022453001"/>
</dbReference>
<feature type="region of interest" description="Disordered" evidence="13">
    <location>
        <begin position="1"/>
        <end position="23"/>
    </location>
</feature>
<feature type="compositionally biased region" description="Basic residues" evidence="13">
    <location>
        <begin position="708"/>
        <end position="718"/>
    </location>
</feature>
<dbReference type="GO" id="GO:0071215">
    <property type="term" value="P:cellular response to abscisic acid stimulus"/>
    <property type="evidence" value="ECO:0007669"/>
    <property type="project" value="UniProtKB-ARBA"/>
</dbReference>
<name>A0A068TQ56_COFCA</name>
<accession>A0A068TQ56</accession>
<dbReference type="Pfam" id="PF00249">
    <property type="entry name" value="Myb_DNA-binding"/>
    <property type="match status" value="2"/>
</dbReference>
<dbReference type="GO" id="GO:0005078">
    <property type="term" value="F:MAP-kinase scaffold activity"/>
    <property type="evidence" value="ECO:0007669"/>
    <property type="project" value="UniProtKB-ARBA"/>
</dbReference>
<feature type="repeat" description="WD" evidence="12">
    <location>
        <begin position="1077"/>
        <end position="1119"/>
    </location>
</feature>
<keyword evidence="9" id="KW-0539">Nucleus</keyword>
<dbReference type="GO" id="GO:0009845">
    <property type="term" value="P:seed germination"/>
    <property type="evidence" value="ECO:0007669"/>
    <property type="project" value="UniProtKB-ARBA"/>
</dbReference>
<dbReference type="GO" id="GO:0005840">
    <property type="term" value="C:ribosome"/>
    <property type="evidence" value="ECO:0007669"/>
    <property type="project" value="UniProtKB-KW"/>
</dbReference>
<keyword evidence="8" id="KW-0804">Transcription</keyword>
<dbReference type="PROSITE" id="PS50090">
    <property type="entry name" value="MYB_LIKE"/>
    <property type="match status" value="5"/>
</dbReference>
<feature type="repeat" description="WD" evidence="12">
    <location>
        <begin position="1167"/>
        <end position="1199"/>
    </location>
</feature>
<feature type="domain" description="HTH myb-type" evidence="15">
    <location>
        <begin position="525"/>
        <end position="570"/>
    </location>
</feature>
<dbReference type="GO" id="GO:0005634">
    <property type="term" value="C:nucleus"/>
    <property type="evidence" value="ECO:0007669"/>
    <property type="project" value="UniProtKB-SubCell"/>
</dbReference>
<dbReference type="GO" id="GO:0042796">
    <property type="term" value="P:snRNA transcription by RNA polymerase III"/>
    <property type="evidence" value="ECO:0007669"/>
    <property type="project" value="TreeGrafter"/>
</dbReference>
<feature type="region of interest" description="Disordered" evidence="13">
    <location>
        <begin position="37"/>
        <end position="71"/>
    </location>
</feature>
<dbReference type="GO" id="GO:0000978">
    <property type="term" value="F:RNA polymerase II cis-regulatory region sequence-specific DNA binding"/>
    <property type="evidence" value="ECO:0007669"/>
    <property type="project" value="TreeGrafter"/>
</dbReference>
<feature type="region of interest" description="Disordered" evidence="13">
    <location>
        <begin position="697"/>
        <end position="730"/>
    </location>
</feature>
<feature type="domain" description="HTH myb-type" evidence="15">
    <location>
        <begin position="466"/>
        <end position="521"/>
    </location>
</feature>
<keyword evidence="4" id="KW-0677">Repeat</keyword>
<evidence type="ECO:0000256" key="9">
    <source>
        <dbReference type="ARBA" id="ARBA00023242"/>
    </source>
</evidence>
<gene>
    <name evidence="16" type="ORF">GSCOC_T00022453001</name>
</gene>
<evidence type="ECO:0000256" key="2">
    <source>
        <dbReference type="ARBA" id="ARBA00007253"/>
    </source>
</evidence>
<comment type="similarity">
    <text evidence="2">Belongs to the WD repeat G protein beta family. Ribosomal protein RACK1 subfamily.</text>
</comment>
<feature type="domain" description="Myb-like" evidence="14">
    <location>
        <begin position="413"/>
        <end position="465"/>
    </location>
</feature>
<dbReference type="Pfam" id="PF00400">
    <property type="entry name" value="WD40"/>
    <property type="match status" value="7"/>
</dbReference>
<feature type="region of interest" description="Disordered" evidence="13">
    <location>
        <begin position="758"/>
        <end position="796"/>
    </location>
</feature>
<feature type="domain" description="Myb-like" evidence="14">
    <location>
        <begin position="466"/>
        <end position="517"/>
    </location>
</feature>
<dbReference type="InterPro" id="IPR017930">
    <property type="entry name" value="Myb_dom"/>
</dbReference>
<keyword evidence="3 12" id="KW-0853">WD repeat</keyword>
<dbReference type="GO" id="GO:0001006">
    <property type="term" value="F:RNA polymerase III type 3 promoter sequence-specific DNA binding"/>
    <property type="evidence" value="ECO:0007669"/>
    <property type="project" value="TreeGrafter"/>
</dbReference>
<dbReference type="SMART" id="SM00320">
    <property type="entry name" value="WD40"/>
    <property type="match status" value="7"/>
</dbReference>
<dbReference type="InterPro" id="IPR015943">
    <property type="entry name" value="WD40/YVTN_repeat-like_dom_sf"/>
</dbReference>
<feature type="compositionally biased region" description="Basic residues" evidence="13">
    <location>
        <begin position="774"/>
        <end position="784"/>
    </location>
</feature>
<dbReference type="Pfam" id="PF13921">
    <property type="entry name" value="Myb_DNA-bind_6"/>
    <property type="match status" value="1"/>
</dbReference>
<feature type="domain" description="Myb-like" evidence="14">
    <location>
        <begin position="318"/>
        <end position="410"/>
    </location>
</feature>
<feature type="domain" description="Myb-like" evidence="14">
    <location>
        <begin position="519"/>
        <end position="570"/>
    </location>
</feature>
<evidence type="ECO:0000256" key="3">
    <source>
        <dbReference type="ARBA" id="ARBA00022574"/>
    </source>
</evidence>
<dbReference type="PANTHER" id="PTHR46621:SF1">
    <property type="entry name" value="SNRNA-ACTIVATING PROTEIN COMPLEX SUBUNIT 4"/>
    <property type="match status" value="1"/>
</dbReference>
<evidence type="ECO:0000256" key="5">
    <source>
        <dbReference type="ARBA" id="ARBA00022980"/>
    </source>
</evidence>
<keyword evidence="5" id="KW-0689">Ribosomal protein</keyword>
<keyword evidence="6" id="KW-0805">Transcription regulation</keyword>
<dbReference type="FunFam" id="2.130.10.10:FF:000018">
    <property type="entry name" value="Receptor for activated C kinase 1"/>
    <property type="match status" value="1"/>
</dbReference>
<evidence type="ECO:0000256" key="10">
    <source>
        <dbReference type="ARBA" id="ARBA00023274"/>
    </source>
</evidence>
<evidence type="ECO:0000256" key="4">
    <source>
        <dbReference type="ARBA" id="ARBA00022737"/>
    </source>
</evidence>
<dbReference type="CDD" id="cd00167">
    <property type="entry name" value="SANT"/>
    <property type="match status" value="3"/>
</dbReference>
<feature type="region of interest" description="Disordered" evidence="13">
    <location>
        <begin position="926"/>
        <end position="987"/>
    </location>
</feature>
<dbReference type="InParanoid" id="A0A068TQ56"/>
<evidence type="ECO:0000259" key="14">
    <source>
        <dbReference type="PROSITE" id="PS50090"/>
    </source>
</evidence>
<dbReference type="InterPro" id="IPR020472">
    <property type="entry name" value="WD40_PAC1"/>
</dbReference>
<dbReference type="InterPro" id="IPR009057">
    <property type="entry name" value="Homeodomain-like_sf"/>
</dbReference>
<dbReference type="OMA" id="FSAYHED"/>
<comment type="function">
    <text evidence="11">May have a role in cell division.</text>
</comment>